<comment type="caution">
    <text evidence="1">The sequence shown here is derived from an EMBL/GenBank/DDBJ whole genome shotgun (WGS) entry which is preliminary data.</text>
</comment>
<gene>
    <name evidence="1" type="ORF">IHE45_01G040500</name>
</gene>
<evidence type="ECO:0000313" key="2">
    <source>
        <dbReference type="Proteomes" id="UP000827976"/>
    </source>
</evidence>
<dbReference type="Proteomes" id="UP000827976">
    <property type="component" value="Chromosome 1"/>
</dbReference>
<accession>A0ACB7WTD5</accession>
<sequence>MLLKFCMLCSGGYYGLGCHSNCPHDKQIDRSMQRNISNLPRILLAWEKGSLLIFHAVLILILTLGKLQFSNDVDLEVSYSALSSLEDVISILRRDASIDQLEVFNRVISYVCILLSKDDLVISLYSCKAALCDKVKHSADGAIQAVIEFITKRGSELNEADISRCVYTLNNSLVLICEVLWRDLDHAIARRTTQSLLSTAMHVQLPFSLNHNLDVFCLNKLLEIVFLCMCFMLVILFF</sequence>
<organism evidence="1 2">
    <name type="scientific">Dioscorea alata</name>
    <name type="common">Purple yam</name>
    <dbReference type="NCBI Taxonomy" id="55571"/>
    <lineage>
        <taxon>Eukaryota</taxon>
        <taxon>Viridiplantae</taxon>
        <taxon>Streptophyta</taxon>
        <taxon>Embryophyta</taxon>
        <taxon>Tracheophyta</taxon>
        <taxon>Spermatophyta</taxon>
        <taxon>Magnoliopsida</taxon>
        <taxon>Liliopsida</taxon>
        <taxon>Dioscoreales</taxon>
        <taxon>Dioscoreaceae</taxon>
        <taxon>Dioscorea</taxon>
    </lineage>
</organism>
<reference evidence="2" key="1">
    <citation type="journal article" date="2022" name="Nat. Commun.">
        <title>Chromosome evolution and the genetic basis of agronomically important traits in greater yam.</title>
        <authorList>
            <person name="Bredeson J.V."/>
            <person name="Lyons J.B."/>
            <person name="Oniyinde I.O."/>
            <person name="Okereke N.R."/>
            <person name="Kolade O."/>
            <person name="Nnabue I."/>
            <person name="Nwadili C.O."/>
            <person name="Hribova E."/>
            <person name="Parker M."/>
            <person name="Nwogha J."/>
            <person name="Shu S."/>
            <person name="Carlson J."/>
            <person name="Kariba R."/>
            <person name="Muthemba S."/>
            <person name="Knop K."/>
            <person name="Barton G.J."/>
            <person name="Sherwood A.V."/>
            <person name="Lopez-Montes A."/>
            <person name="Asiedu R."/>
            <person name="Jamnadass R."/>
            <person name="Muchugi A."/>
            <person name="Goodstein D."/>
            <person name="Egesi C.N."/>
            <person name="Featherston J."/>
            <person name="Asfaw A."/>
            <person name="Simpson G.G."/>
            <person name="Dolezel J."/>
            <person name="Hendre P.S."/>
            <person name="Van Deynze A."/>
            <person name="Kumar P.L."/>
            <person name="Obidiegwu J.E."/>
            <person name="Bhattacharjee R."/>
            <person name="Rokhsar D.S."/>
        </authorList>
    </citation>
    <scope>NUCLEOTIDE SEQUENCE [LARGE SCALE GENOMIC DNA]</scope>
    <source>
        <strain evidence="2">cv. TDa95/00328</strain>
    </source>
</reference>
<name>A0ACB7WTD5_DIOAL</name>
<proteinExistence type="predicted"/>
<keyword evidence="2" id="KW-1185">Reference proteome</keyword>
<dbReference type="EMBL" id="CM037011">
    <property type="protein sequence ID" value="KAH7692055.1"/>
    <property type="molecule type" value="Genomic_DNA"/>
</dbReference>
<protein>
    <submittedName>
        <fullName evidence="1">Uncharacterized protein</fullName>
    </submittedName>
</protein>
<evidence type="ECO:0000313" key="1">
    <source>
        <dbReference type="EMBL" id="KAH7692055.1"/>
    </source>
</evidence>